<dbReference type="PANTHER" id="PTHR24346:SF28">
    <property type="entry name" value="MAP_MICROTUBULE AFFINITY-REGULATING KINASE 4"/>
    <property type="match status" value="1"/>
</dbReference>
<dbReference type="PROSITE" id="PS00108">
    <property type="entry name" value="PROTEIN_KINASE_ST"/>
    <property type="match status" value="1"/>
</dbReference>
<feature type="region of interest" description="Disordered" evidence="13">
    <location>
        <begin position="937"/>
        <end position="1101"/>
    </location>
</feature>
<dbReference type="PROSITE" id="PS50032">
    <property type="entry name" value="KA1"/>
    <property type="match status" value="1"/>
</dbReference>
<dbReference type="Pfam" id="PF00627">
    <property type="entry name" value="UBA"/>
    <property type="match status" value="1"/>
</dbReference>
<evidence type="ECO:0000256" key="1">
    <source>
        <dbReference type="ARBA" id="ARBA00006234"/>
    </source>
</evidence>
<dbReference type="EMBL" id="JAAWVO010043183">
    <property type="protein sequence ID" value="MBN3319136.1"/>
    <property type="molecule type" value="Genomic_DNA"/>
</dbReference>
<dbReference type="GO" id="GO:0005737">
    <property type="term" value="C:cytoplasm"/>
    <property type="evidence" value="ECO:0007669"/>
    <property type="project" value="TreeGrafter"/>
</dbReference>
<dbReference type="PANTHER" id="PTHR24346">
    <property type="entry name" value="MAP/MICROTUBULE AFFINITY-REGULATING KINASE"/>
    <property type="match status" value="1"/>
</dbReference>
<dbReference type="Gene3D" id="3.30.310.80">
    <property type="entry name" value="Kinase associated domain 1, KA1"/>
    <property type="match status" value="1"/>
</dbReference>
<evidence type="ECO:0000256" key="10">
    <source>
        <dbReference type="ARBA" id="ARBA00047899"/>
    </source>
</evidence>
<reference evidence="17" key="1">
    <citation type="journal article" date="2021" name="Cell">
        <title>Tracing the genetic footprints of vertebrate landing in non-teleost ray-finned fishes.</title>
        <authorList>
            <person name="Bi X."/>
            <person name="Wang K."/>
            <person name="Yang L."/>
            <person name="Pan H."/>
            <person name="Jiang H."/>
            <person name="Wei Q."/>
            <person name="Fang M."/>
            <person name="Yu H."/>
            <person name="Zhu C."/>
            <person name="Cai Y."/>
            <person name="He Y."/>
            <person name="Gan X."/>
            <person name="Zeng H."/>
            <person name="Yu D."/>
            <person name="Zhu Y."/>
            <person name="Jiang H."/>
            <person name="Qiu Q."/>
            <person name="Yang H."/>
            <person name="Zhang Y.E."/>
            <person name="Wang W."/>
            <person name="Zhu M."/>
            <person name="He S."/>
            <person name="Zhang G."/>
        </authorList>
    </citation>
    <scope>NUCLEOTIDE SEQUENCE</scope>
    <source>
        <strain evidence="17">Allg_001</strain>
    </source>
</reference>
<gene>
    <name evidence="17" type="primary">Mark4</name>
    <name evidence="17" type="ORF">GTO95_0009057</name>
</gene>
<name>A0A8J7TDR1_ATRSP</name>
<feature type="region of interest" description="Disordered" evidence="13">
    <location>
        <begin position="21"/>
        <end position="40"/>
    </location>
</feature>
<dbReference type="Gene3D" id="3.30.200.20">
    <property type="entry name" value="Phosphorylase Kinase, domain 1"/>
    <property type="match status" value="2"/>
</dbReference>
<organism evidence="17 18">
    <name type="scientific">Atractosteus spatula</name>
    <name type="common">Alligator gar</name>
    <name type="synonym">Lepisosteus spatula</name>
    <dbReference type="NCBI Taxonomy" id="7917"/>
    <lineage>
        <taxon>Eukaryota</taxon>
        <taxon>Metazoa</taxon>
        <taxon>Chordata</taxon>
        <taxon>Craniata</taxon>
        <taxon>Vertebrata</taxon>
        <taxon>Euteleostomi</taxon>
        <taxon>Actinopterygii</taxon>
        <taxon>Neopterygii</taxon>
        <taxon>Holostei</taxon>
        <taxon>Semionotiformes</taxon>
        <taxon>Lepisosteidae</taxon>
        <taxon>Atractosteus</taxon>
    </lineage>
</organism>
<dbReference type="InterPro" id="IPR011009">
    <property type="entry name" value="Kinase-like_dom_sf"/>
</dbReference>
<dbReference type="Gene3D" id="1.10.510.10">
    <property type="entry name" value="Transferase(Phosphotransferase) domain 1"/>
    <property type="match status" value="1"/>
</dbReference>
<dbReference type="GO" id="GO:0000226">
    <property type="term" value="P:microtubule cytoskeleton organization"/>
    <property type="evidence" value="ECO:0007669"/>
    <property type="project" value="TreeGrafter"/>
</dbReference>
<evidence type="ECO:0000256" key="4">
    <source>
        <dbReference type="ARBA" id="ARBA00022679"/>
    </source>
</evidence>
<dbReference type="InterPro" id="IPR001772">
    <property type="entry name" value="KA1_dom"/>
</dbReference>
<dbReference type="Pfam" id="PF02149">
    <property type="entry name" value="KA1"/>
    <property type="match status" value="1"/>
</dbReference>
<evidence type="ECO:0000256" key="12">
    <source>
        <dbReference type="PROSITE-ProRule" id="PRU10141"/>
    </source>
</evidence>
<keyword evidence="4" id="KW-0808">Transferase</keyword>
<proteinExistence type="inferred from homology"/>
<evidence type="ECO:0000256" key="6">
    <source>
        <dbReference type="ARBA" id="ARBA00022777"/>
    </source>
</evidence>
<evidence type="ECO:0000256" key="13">
    <source>
        <dbReference type="SAM" id="MobiDB-lite"/>
    </source>
</evidence>
<feature type="non-terminal residue" evidence="17">
    <location>
        <position position="1419"/>
    </location>
</feature>
<dbReference type="InterPro" id="IPR015940">
    <property type="entry name" value="UBA"/>
</dbReference>
<keyword evidence="7 12" id="KW-0067">ATP-binding</keyword>
<feature type="compositionally biased region" description="Low complexity" evidence="13">
    <location>
        <begin position="962"/>
        <end position="985"/>
    </location>
</feature>
<evidence type="ECO:0000313" key="17">
    <source>
        <dbReference type="EMBL" id="MBN3319136.1"/>
    </source>
</evidence>
<keyword evidence="3" id="KW-0723">Serine/threonine-protein kinase</keyword>
<dbReference type="Gene3D" id="1.10.8.10">
    <property type="entry name" value="DNA helicase RuvA subunit, C-terminal domain"/>
    <property type="match status" value="1"/>
</dbReference>
<evidence type="ECO:0000256" key="5">
    <source>
        <dbReference type="ARBA" id="ARBA00022741"/>
    </source>
</evidence>
<dbReference type="PROSITE" id="PS50011">
    <property type="entry name" value="PROTEIN_KINASE_DOM"/>
    <property type="match status" value="1"/>
</dbReference>
<evidence type="ECO:0000256" key="2">
    <source>
        <dbReference type="ARBA" id="ARBA00012513"/>
    </source>
</evidence>
<keyword evidence="5 12" id="KW-0547">Nucleotide-binding</keyword>
<evidence type="ECO:0000259" key="16">
    <source>
        <dbReference type="PROSITE" id="PS50032"/>
    </source>
</evidence>
<feature type="domain" description="Protein kinase" evidence="14">
    <location>
        <begin position="493"/>
        <end position="874"/>
    </location>
</feature>
<feature type="compositionally biased region" description="Polar residues" evidence="13">
    <location>
        <begin position="1064"/>
        <end position="1086"/>
    </location>
</feature>
<evidence type="ECO:0000313" key="18">
    <source>
        <dbReference type="Proteomes" id="UP000736164"/>
    </source>
</evidence>
<evidence type="ECO:0000256" key="8">
    <source>
        <dbReference type="ARBA" id="ARBA00037391"/>
    </source>
</evidence>
<evidence type="ECO:0000259" key="15">
    <source>
        <dbReference type="PROSITE" id="PS50030"/>
    </source>
</evidence>
<comment type="similarity">
    <text evidence="1">Belongs to the protein kinase superfamily. CAMK Ser/Thr protein kinase family. SNF1 subfamily.</text>
</comment>
<dbReference type="SMART" id="SM00220">
    <property type="entry name" value="S_TKc"/>
    <property type="match status" value="1"/>
</dbReference>
<comment type="similarity">
    <text evidence="9">Belongs to the protein kinase superfamily. CAMK Ser/Thr protein kinase family. Smok subfamily.</text>
</comment>
<comment type="function">
    <text evidence="8">May play a role in sperm motility, especially in the regulation of flagellar function.</text>
</comment>
<dbReference type="GO" id="GO:0035556">
    <property type="term" value="P:intracellular signal transduction"/>
    <property type="evidence" value="ECO:0007669"/>
    <property type="project" value="TreeGrafter"/>
</dbReference>
<dbReference type="FunFam" id="1.10.510.10:FF:000002">
    <property type="entry name" value="Non-specific serine/threonine protein kinase"/>
    <property type="match status" value="1"/>
</dbReference>
<evidence type="ECO:0000256" key="9">
    <source>
        <dbReference type="ARBA" id="ARBA00038181"/>
    </source>
</evidence>
<feature type="binding site" evidence="12">
    <location>
        <position position="522"/>
    </location>
    <ligand>
        <name>ATP</name>
        <dbReference type="ChEBI" id="CHEBI:30616"/>
    </ligand>
</feature>
<keyword evidence="6 17" id="KW-0418">Kinase</keyword>
<dbReference type="InterPro" id="IPR008271">
    <property type="entry name" value="Ser/Thr_kinase_AS"/>
</dbReference>
<feature type="non-terminal residue" evidence="17">
    <location>
        <position position="1"/>
    </location>
</feature>
<dbReference type="SUPFAM" id="SSF103243">
    <property type="entry name" value="KA1-like"/>
    <property type="match status" value="1"/>
</dbReference>
<dbReference type="Pfam" id="PF00069">
    <property type="entry name" value="Pkinase"/>
    <property type="match status" value="1"/>
</dbReference>
<evidence type="ECO:0000256" key="3">
    <source>
        <dbReference type="ARBA" id="ARBA00022527"/>
    </source>
</evidence>
<comment type="catalytic activity">
    <reaction evidence="11">
        <text>L-seryl-[protein] + ATP = O-phospho-L-seryl-[protein] + ADP + H(+)</text>
        <dbReference type="Rhea" id="RHEA:17989"/>
        <dbReference type="Rhea" id="RHEA-COMP:9863"/>
        <dbReference type="Rhea" id="RHEA-COMP:11604"/>
        <dbReference type="ChEBI" id="CHEBI:15378"/>
        <dbReference type="ChEBI" id="CHEBI:29999"/>
        <dbReference type="ChEBI" id="CHEBI:30616"/>
        <dbReference type="ChEBI" id="CHEBI:83421"/>
        <dbReference type="ChEBI" id="CHEBI:456216"/>
        <dbReference type="EC" id="2.7.11.1"/>
    </reaction>
</comment>
<dbReference type="InterPro" id="IPR028375">
    <property type="entry name" value="KA1/Ssp2_C"/>
</dbReference>
<dbReference type="InterPro" id="IPR017441">
    <property type="entry name" value="Protein_kinase_ATP_BS"/>
</dbReference>
<dbReference type="FunFam" id="3.30.310.80:FF:000011">
    <property type="entry name" value="Non-specific serine/threonine protein kinase"/>
    <property type="match status" value="1"/>
</dbReference>
<feature type="compositionally biased region" description="Polar residues" evidence="13">
    <location>
        <begin position="1043"/>
        <end position="1053"/>
    </location>
</feature>
<dbReference type="PROSITE" id="PS00107">
    <property type="entry name" value="PROTEIN_KINASE_ATP"/>
    <property type="match status" value="1"/>
</dbReference>
<dbReference type="EC" id="2.7.11.1" evidence="2"/>
<feature type="domain" description="KA1" evidence="16">
    <location>
        <begin position="1368"/>
        <end position="1419"/>
    </location>
</feature>
<sequence length="1419" mass="155760">MATAPRAVRFRFHKPFARRAHPGRWRPLGPAVKKPASRSQRAANVRRTCAGLLAHWTACLFKKVGEGHVTLWKGNGVERGGCASAGAPVVFTTLSAAQSSLSRAQGGMQQWHSRRNGMEGPFLSQLRTPALWVVQRPDQNSTQKWTSYKGVRRDSRCSKKPELGLKSSFQVLLDAVDGGAGICVISSSRELVCARALQELKSGVDKAVLQWDSWLQAFSVQPVLPLRLSEKDRIPGPHRVCSTAYGLPPLKRHGGLAAMTPPALPLSQEAEGKEDPLFWLLSGTAKPGCRTHEPSKATVAGPDTLNTSWLSGTLLTTVNNPENVEGFLWLIVRRGEVRYPERRLSRCAPGAEQASRYEAVVAVQWCSATHFGAPENWLHREPRPLPVSGQQACPRGPARVFDAKGRVLVCTGERCPGELSCQDAFLFGGLRGPWLQSRTRTGGTRKPLVSIAHASLTGSRSEKGSGWSSRSLGARCRNSIASCSDEQPHIGNYRLLKTIGKGNFAKVKLARHILTGREVAIKIIDKTQLNPTSLQKWAELWTNLCGSGSVCLLEQVEAQSCTPIEGVPGPLAVGSLCPRDTLWRSGQDSKCPLLPAKGHFPSSHLCLGSYWVPARMSFSVSYKRVSVTSSCRSVSLQELSSSSFLVSRSALRRRCISSCGRCSMDLLFREVRIMKGLNHPNIVQLFEVIETEKTLYLIMEYASGGEVFDYLVSHGRMKEKEARAKFRQIVSAVHYCHQKNIVHRDLKAENLLLDADSNIKIADFGFSNEFTLGNKLDTFCGSPPYAAPELFQGKKYDGPEVDIWSLGVILYTLVSGSLPFDGQNLKELRERVLRGKYRVPFYMSTDCENILRRFLVLNPSKRCTLEQIMKDKWMNAGYEGDELKPHVEPLEDYSDASRIEVMVGMGYSREQIKDALTKQKYNDITATYLLLGRKNNELDSSESRSGSSLSLARVRPSTVTNGTSKHSSATSSSSSSHGKSQRSASTYHRQRRHSDFCGPSLPVAHPKRSPTSTGEADLKEERMPSRKTSCSVVGSRSIPPSSPMVSSANNPNKSEIPDRRKEINATTNNIPASAMTRRNTYVCTDRSSTDRHSLLQNGKDNRPGSLPVLSFASQAVDMITDRQRDGVAARTRTAVAACLCAVLLTETGQANRSSLSFSQEVSHPDSSHGCLSVYVVGSAGNACGRSPDMSTHPSEVPNYRLLVRPHLKALVSRLVCLEDVCSLSYSTAMTEVFRVLKGLQQLVVLNISFRLNTQNSTNASSKCPAHIMNVDPPGQKKLLVKVPEYVGKLGPDGFAFNNNRPLYFRVTDEPERVCRSPVTRSVSLGHFLTLQRAARMMRPLVTIALREAAQGCGCQVHPAGPFLLSCAHGAAGCRVAFEAEVCQLPAGPSVTSGVRFRRVWGAPLAFRDIATKISKELEL</sequence>
<evidence type="ECO:0000256" key="11">
    <source>
        <dbReference type="ARBA" id="ARBA00048679"/>
    </source>
</evidence>
<comment type="caution">
    <text evidence="17">The sequence shown here is derived from an EMBL/GenBank/DDBJ whole genome shotgun (WGS) entry which is preliminary data.</text>
</comment>
<dbReference type="FunFam" id="3.30.200.20:FF:000003">
    <property type="entry name" value="Non-specific serine/threonine protein kinase"/>
    <property type="match status" value="1"/>
</dbReference>
<feature type="domain" description="UBA" evidence="15">
    <location>
        <begin position="893"/>
        <end position="932"/>
    </location>
</feature>
<dbReference type="SMART" id="SM00165">
    <property type="entry name" value="UBA"/>
    <property type="match status" value="1"/>
</dbReference>
<dbReference type="FunFam" id="1.10.8.10:FF:000005">
    <property type="entry name" value="Non-specific serine/threonine protein kinase"/>
    <property type="match status" value="1"/>
</dbReference>
<dbReference type="PROSITE" id="PS50030">
    <property type="entry name" value="UBA"/>
    <property type="match status" value="1"/>
</dbReference>
<dbReference type="GO" id="GO:0005524">
    <property type="term" value="F:ATP binding"/>
    <property type="evidence" value="ECO:0007669"/>
    <property type="project" value="UniProtKB-UniRule"/>
</dbReference>
<evidence type="ECO:0000259" key="14">
    <source>
        <dbReference type="PROSITE" id="PS50011"/>
    </source>
</evidence>
<dbReference type="InterPro" id="IPR000719">
    <property type="entry name" value="Prot_kinase_dom"/>
</dbReference>
<dbReference type="SUPFAM" id="SSF56112">
    <property type="entry name" value="Protein kinase-like (PK-like)"/>
    <property type="match status" value="1"/>
</dbReference>
<protein>
    <recommendedName>
        <fullName evidence="2">non-specific serine/threonine protein kinase</fullName>
        <ecNumber evidence="2">2.7.11.1</ecNumber>
    </recommendedName>
</protein>
<dbReference type="GO" id="GO:0050321">
    <property type="term" value="F:tau-protein kinase activity"/>
    <property type="evidence" value="ECO:0007669"/>
    <property type="project" value="TreeGrafter"/>
</dbReference>
<dbReference type="Proteomes" id="UP000736164">
    <property type="component" value="Unassembled WGS sequence"/>
</dbReference>
<accession>A0A8J7TDR1</accession>
<keyword evidence="18" id="KW-1185">Reference proteome</keyword>
<evidence type="ECO:0000256" key="7">
    <source>
        <dbReference type="ARBA" id="ARBA00022840"/>
    </source>
</evidence>
<comment type="catalytic activity">
    <reaction evidence="10">
        <text>L-threonyl-[protein] + ATP = O-phospho-L-threonyl-[protein] + ADP + H(+)</text>
        <dbReference type="Rhea" id="RHEA:46608"/>
        <dbReference type="Rhea" id="RHEA-COMP:11060"/>
        <dbReference type="Rhea" id="RHEA-COMP:11605"/>
        <dbReference type="ChEBI" id="CHEBI:15378"/>
        <dbReference type="ChEBI" id="CHEBI:30013"/>
        <dbReference type="ChEBI" id="CHEBI:30616"/>
        <dbReference type="ChEBI" id="CHEBI:61977"/>
        <dbReference type="ChEBI" id="CHEBI:456216"/>
        <dbReference type="EC" id="2.7.11.1"/>
    </reaction>
</comment>